<dbReference type="EMBL" id="BNCP01000015">
    <property type="protein sequence ID" value="GIL79284.1"/>
    <property type="molecule type" value="Genomic_DNA"/>
</dbReference>
<dbReference type="Proteomes" id="UP000747110">
    <property type="component" value="Unassembled WGS sequence"/>
</dbReference>
<evidence type="ECO:0000256" key="2">
    <source>
        <dbReference type="SAM" id="MobiDB-lite"/>
    </source>
</evidence>
<evidence type="ECO:0000313" key="4">
    <source>
        <dbReference type="Proteomes" id="UP000747110"/>
    </source>
</evidence>
<protein>
    <submittedName>
        <fullName evidence="3">Uncharacterized protein</fullName>
    </submittedName>
</protein>
<sequence>MQATTQQALKWRWFSPNGIHAVVVATSPAFIRAASTPPAASVGHLVAPVAWSGNVANPVVVSGKSTYCPAVRPCTTCCFRSNVPANCTSGCKHGDARLRTRKSSTSSLALAGSSPTAIIKNPVAVMQARRTAAGSNGKTYPSEYPASIPDAQVVLDHGGKQGAPPRRTLSKVMARCFTSPPLRPARCGTGIGSGTRDLSMPSMQHQQYQHQEASALARAELHQSALSAAADRRLTVTAASATGSYSSATSAYYGRAPVSLPTRHIVAAVDPDLNGALALIYWDADPSPAALLRPPLPSPRFTTPASHAAPGVAANCGVGGAASSEPGTSMALPAWQVGDSGWLMVMPTHAGSTQGRAVSSGSEAAVEVDDEEEEERGRKGDNDEKLFGVSGGANVAAAVQSHELRVPAPPAPPADPSLWTVRVWDMPVSAAERQKPTATGGISRRRLLHVAGARAVLANALACALPPPEEHRRVALYGYVEVPPILPGDGNISAYTSLWSTGAWLGLLTGMGFTVGSTPVRRWKQDMGLYGARSKDAGLTLARVLFPGQARILKHKKNHGRADALLIAAWALGASLPPRLAGTLRRNHMTVDELLAEQPAVRLAWGPPRPPTPTDAYGNLLSPERDMMDEIEAAEARVDRLEEARAAKKAGRPKGRAAAAALAAAGASCADADADVATVPAITTMTTSGTGATAVRRSRRKKSVIVAAGPGEVGGGAGGEVEVGVGMGGDEQTDLYLSEGEGAGSCAPRRNRKTKEAGRAPEAEVLETVDAAAAAFAAQADSSAQASAPVRERSRGRGRPPKKVTMEKPAGASRDDARC</sequence>
<accession>A0A8J4CBL4</accession>
<proteinExistence type="predicted"/>
<feature type="region of interest" description="Disordered" evidence="2">
    <location>
        <begin position="352"/>
        <end position="388"/>
    </location>
</feature>
<reference evidence="3" key="1">
    <citation type="journal article" date="2021" name="Proc. Natl. Acad. Sci. U.S.A.">
        <title>Three genomes in the algal genus Volvox reveal the fate of a haploid sex-determining region after a transition to homothallism.</title>
        <authorList>
            <person name="Yamamoto K."/>
            <person name="Hamaji T."/>
            <person name="Kawai-Toyooka H."/>
            <person name="Matsuzaki R."/>
            <person name="Takahashi F."/>
            <person name="Nishimura Y."/>
            <person name="Kawachi M."/>
            <person name="Noguchi H."/>
            <person name="Minakuchi Y."/>
            <person name="Umen J.G."/>
            <person name="Toyoda A."/>
            <person name="Nozaki H."/>
        </authorList>
    </citation>
    <scope>NUCLEOTIDE SEQUENCE</scope>
    <source>
        <strain evidence="3">NIES-3786</strain>
    </source>
</reference>
<feature type="compositionally biased region" description="Polar residues" evidence="2">
    <location>
        <begin position="352"/>
        <end position="362"/>
    </location>
</feature>
<feature type="region of interest" description="Disordered" evidence="2">
    <location>
        <begin position="776"/>
        <end position="819"/>
    </location>
</feature>
<name>A0A8J4CBL4_9CHLO</name>
<dbReference type="OrthoDB" id="1910737at2759"/>
<dbReference type="AlphaFoldDB" id="A0A8J4CBL4"/>
<dbReference type="InterPro" id="IPR045290">
    <property type="entry name" value="MOC1-like"/>
</dbReference>
<gene>
    <name evidence="3" type="ORF">Vretifemale_8661</name>
</gene>
<comment type="caution">
    <text evidence="3">The sequence shown here is derived from an EMBL/GenBank/DDBJ whole genome shotgun (WGS) entry which is preliminary data.</text>
</comment>
<feature type="compositionally biased region" description="Low complexity" evidence="2">
    <location>
        <begin position="776"/>
        <end position="788"/>
    </location>
</feature>
<evidence type="ECO:0000313" key="3">
    <source>
        <dbReference type="EMBL" id="GIL79284.1"/>
    </source>
</evidence>
<dbReference type="PANTHER" id="PTHR36015">
    <property type="entry name" value="HOLLIDAY JUNCTION RESOLVASE MOC1, CHLOROPLASTIC-RELATED"/>
    <property type="match status" value="1"/>
</dbReference>
<feature type="coiled-coil region" evidence="1">
    <location>
        <begin position="624"/>
        <end position="651"/>
    </location>
</feature>
<keyword evidence="4" id="KW-1185">Reference proteome</keyword>
<feature type="region of interest" description="Disordered" evidence="2">
    <location>
        <begin position="730"/>
        <end position="762"/>
    </location>
</feature>
<feature type="compositionally biased region" description="Basic and acidic residues" evidence="2">
    <location>
        <begin position="375"/>
        <end position="386"/>
    </location>
</feature>
<organism evidence="3 4">
    <name type="scientific">Volvox reticuliferus</name>
    <dbReference type="NCBI Taxonomy" id="1737510"/>
    <lineage>
        <taxon>Eukaryota</taxon>
        <taxon>Viridiplantae</taxon>
        <taxon>Chlorophyta</taxon>
        <taxon>core chlorophytes</taxon>
        <taxon>Chlorophyceae</taxon>
        <taxon>CS clade</taxon>
        <taxon>Chlamydomonadales</taxon>
        <taxon>Volvocaceae</taxon>
        <taxon>Volvox</taxon>
    </lineage>
</organism>
<dbReference type="GO" id="GO:0008821">
    <property type="term" value="F:crossover junction DNA endonuclease activity"/>
    <property type="evidence" value="ECO:0007669"/>
    <property type="project" value="InterPro"/>
</dbReference>
<keyword evidence="1" id="KW-0175">Coiled coil</keyword>
<evidence type="ECO:0000256" key="1">
    <source>
        <dbReference type="SAM" id="Coils"/>
    </source>
</evidence>
<dbReference type="PANTHER" id="PTHR36015:SF6">
    <property type="entry name" value="HOLLIDAY JUNCTION RESOLVASE MOC1, CHLOROPLASTIC-RELATED"/>
    <property type="match status" value="1"/>
</dbReference>